<gene>
    <name evidence="2" type="ORF">NADFUDRAFT_48923</name>
</gene>
<dbReference type="Proteomes" id="UP000095009">
    <property type="component" value="Unassembled WGS sequence"/>
</dbReference>
<keyword evidence="3" id="KW-1185">Reference proteome</keyword>
<dbReference type="Gene3D" id="3.30.40.10">
    <property type="entry name" value="Zinc/RING finger domain, C3HC4 (zinc finger)"/>
    <property type="match status" value="1"/>
</dbReference>
<name>A0A1E3PS71_9ASCO</name>
<dbReference type="OrthoDB" id="247013at2759"/>
<protein>
    <submittedName>
        <fullName evidence="2">DUF602-domain-containing protein</fullName>
    </submittedName>
</protein>
<dbReference type="GO" id="GO:0006274">
    <property type="term" value="P:DNA replication termination"/>
    <property type="evidence" value="ECO:0007669"/>
    <property type="project" value="TreeGrafter"/>
</dbReference>
<reference evidence="2 3" key="1">
    <citation type="journal article" date="2016" name="Proc. Natl. Acad. Sci. U.S.A.">
        <title>Comparative genomics of biotechnologically important yeasts.</title>
        <authorList>
            <person name="Riley R."/>
            <person name="Haridas S."/>
            <person name="Wolfe K.H."/>
            <person name="Lopes M.R."/>
            <person name="Hittinger C.T."/>
            <person name="Goeker M."/>
            <person name="Salamov A.A."/>
            <person name="Wisecaver J.H."/>
            <person name="Long T.M."/>
            <person name="Calvey C.H."/>
            <person name="Aerts A.L."/>
            <person name="Barry K.W."/>
            <person name="Choi C."/>
            <person name="Clum A."/>
            <person name="Coughlan A.Y."/>
            <person name="Deshpande S."/>
            <person name="Douglass A.P."/>
            <person name="Hanson S.J."/>
            <person name="Klenk H.-P."/>
            <person name="LaButti K.M."/>
            <person name="Lapidus A."/>
            <person name="Lindquist E.A."/>
            <person name="Lipzen A.M."/>
            <person name="Meier-Kolthoff J.P."/>
            <person name="Ohm R.A."/>
            <person name="Otillar R.P."/>
            <person name="Pangilinan J.L."/>
            <person name="Peng Y."/>
            <person name="Rokas A."/>
            <person name="Rosa C.A."/>
            <person name="Scheuner C."/>
            <person name="Sibirny A.A."/>
            <person name="Slot J.C."/>
            <person name="Stielow J.B."/>
            <person name="Sun H."/>
            <person name="Kurtzman C.P."/>
            <person name="Blackwell M."/>
            <person name="Grigoriev I.V."/>
            <person name="Jeffries T.W."/>
        </authorList>
    </citation>
    <scope>NUCLEOTIDE SEQUENCE [LARGE SCALE GENOMIC DNA]</scope>
    <source>
        <strain evidence="2 3">DSM 6958</strain>
    </source>
</reference>
<organism evidence="2 3">
    <name type="scientific">Nadsonia fulvescens var. elongata DSM 6958</name>
    <dbReference type="NCBI Taxonomy" id="857566"/>
    <lineage>
        <taxon>Eukaryota</taxon>
        <taxon>Fungi</taxon>
        <taxon>Dikarya</taxon>
        <taxon>Ascomycota</taxon>
        <taxon>Saccharomycotina</taxon>
        <taxon>Dipodascomycetes</taxon>
        <taxon>Dipodascales</taxon>
        <taxon>Dipodascales incertae sedis</taxon>
        <taxon>Nadsonia</taxon>
    </lineage>
</organism>
<dbReference type="AlphaFoldDB" id="A0A1E3PS71"/>
<dbReference type="PANTHER" id="PTHR12775">
    <property type="entry name" value="PROTEIN C20ORF43 HOMOLOG"/>
    <property type="match status" value="1"/>
</dbReference>
<sequence length="260" mass="29467">MGNDGGSIPTRRELVKDSTLGPTTAQIFEKNQMNAEYFWKTCLLSNKKLEEPLVSDYRGNIYNKTAIIEWLLEKKTRGLGKEGQTTSEKFPKGAMIVQHINSMKDVVEVKLSRDKEGNWICPLSYKEVDSMGVRFGYLVPCGHGFTDNAIRQLDDPEGRCPECSEKFSLDDFIVLNPLKTEDREQLENRMDSLTAKGLTHSLKPLKNAKNAKKTKKRLRAALDENDSEIVVADKPKLTSHPLQPESHEPSKKKRFETIVV</sequence>
<evidence type="ECO:0000313" key="3">
    <source>
        <dbReference type="Proteomes" id="UP000095009"/>
    </source>
</evidence>
<dbReference type="InterPro" id="IPR013083">
    <property type="entry name" value="Znf_RING/FYVE/PHD"/>
</dbReference>
<dbReference type="InterPro" id="IPR006735">
    <property type="entry name" value="Rtf2"/>
</dbReference>
<proteinExistence type="predicted"/>
<dbReference type="STRING" id="857566.A0A1E3PS71"/>
<dbReference type="PANTHER" id="PTHR12775:SF0">
    <property type="entry name" value="REPLICATION TERMINATION FACTOR 2"/>
    <property type="match status" value="1"/>
</dbReference>
<accession>A0A1E3PS71</accession>
<feature type="region of interest" description="Disordered" evidence="1">
    <location>
        <begin position="233"/>
        <end position="260"/>
    </location>
</feature>
<evidence type="ECO:0000256" key="1">
    <source>
        <dbReference type="SAM" id="MobiDB-lite"/>
    </source>
</evidence>
<dbReference type="GO" id="GO:0005634">
    <property type="term" value="C:nucleus"/>
    <property type="evidence" value="ECO:0007669"/>
    <property type="project" value="TreeGrafter"/>
</dbReference>
<dbReference type="EMBL" id="KV454406">
    <property type="protein sequence ID" value="ODQ68273.1"/>
    <property type="molecule type" value="Genomic_DNA"/>
</dbReference>
<dbReference type="SUPFAM" id="SSF57850">
    <property type="entry name" value="RING/U-box"/>
    <property type="match status" value="1"/>
</dbReference>
<evidence type="ECO:0000313" key="2">
    <source>
        <dbReference type="EMBL" id="ODQ68273.1"/>
    </source>
</evidence>
<dbReference type="Pfam" id="PF04641">
    <property type="entry name" value="Rtf2"/>
    <property type="match status" value="1"/>
</dbReference>